<evidence type="ECO:0000313" key="1">
    <source>
        <dbReference type="EMBL" id="EST42167.1"/>
    </source>
</evidence>
<keyword evidence="3" id="KW-1185">Reference proteome</keyword>
<dbReference type="AlphaFoldDB" id="V6LCJ5"/>
<reference evidence="1 2" key="1">
    <citation type="journal article" date="2014" name="PLoS Genet.">
        <title>The Genome of Spironucleus salmonicida Highlights a Fish Pathogen Adapted to Fluctuating Environments.</title>
        <authorList>
            <person name="Xu F."/>
            <person name="Jerlstrom-Hultqvist J."/>
            <person name="Einarsson E."/>
            <person name="Astvaldsson A."/>
            <person name="Svard S.G."/>
            <person name="Andersson J.O."/>
        </authorList>
    </citation>
    <scope>NUCLEOTIDE SEQUENCE</scope>
    <source>
        <strain evidence="2">ATCC 50377</strain>
    </source>
</reference>
<proteinExistence type="predicted"/>
<accession>V6LCJ5</accession>
<name>V6LCJ5_9EUKA</name>
<gene>
    <name evidence="1" type="ORF">SS50377_18475</name>
    <name evidence="2" type="ORF">SS50377_22338</name>
</gene>
<dbReference type="Proteomes" id="UP000018208">
    <property type="component" value="Unassembled WGS sequence"/>
</dbReference>
<dbReference type="EMBL" id="KI546166">
    <property type="protein sequence ID" value="EST42167.1"/>
    <property type="molecule type" value="Genomic_DNA"/>
</dbReference>
<evidence type="ECO:0000313" key="2">
    <source>
        <dbReference type="EMBL" id="KAH0574723.1"/>
    </source>
</evidence>
<protein>
    <submittedName>
        <fullName evidence="1">Uncharacterized protein</fullName>
    </submittedName>
</protein>
<sequence length="165" mass="19301">MTVKIQSIKPQFLITKPYPIKSEKYPALSNRYNTRAAKATIESPIELQTRRIIENVNPTSRSPSNYTKIRAIQYLSQAIDQSMLGKTYNTNATRQTVNYNPKIEQIEDNIKNLENQLDFVSIHREKICSNLSRTYSPLKQSQPLRQIKDLTQVKILVWNYEKHFQ</sequence>
<dbReference type="VEuPathDB" id="GiardiaDB:SS50377_22338"/>
<dbReference type="EMBL" id="AUWU02000003">
    <property type="protein sequence ID" value="KAH0574723.1"/>
    <property type="molecule type" value="Genomic_DNA"/>
</dbReference>
<reference evidence="2" key="2">
    <citation type="submission" date="2020-12" db="EMBL/GenBank/DDBJ databases">
        <title>New Spironucleus salmonicida genome in near-complete chromosomes.</title>
        <authorList>
            <person name="Xu F."/>
            <person name="Kurt Z."/>
            <person name="Jimenez-Gonzalez A."/>
            <person name="Astvaldsson A."/>
            <person name="Andersson J.O."/>
            <person name="Svard S.G."/>
        </authorList>
    </citation>
    <scope>NUCLEOTIDE SEQUENCE</scope>
    <source>
        <strain evidence="2">ATCC 50377</strain>
    </source>
</reference>
<organism evidence="1">
    <name type="scientific">Spironucleus salmonicida</name>
    <dbReference type="NCBI Taxonomy" id="348837"/>
    <lineage>
        <taxon>Eukaryota</taxon>
        <taxon>Metamonada</taxon>
        <taxon>Diplomonadida</taxon>
        <taxon>Hexamitidae</taxon>
        <taxon>Hexamitinae</taxon>
        <taxon>Spironucleus</taxon>
    </lineage>
</organism>
<evidence type="ECO:0000313" key="3">
    <source>
        <dbReference type="Proteomes" id="UP000018208"/>
    </source>
</evidence>